<name>U9U443_RHIID</name>
<evidence type="ECO:0000313" key="1">
    <source>
        <dbReference type="EMBL" id="ESA14457.1"/>
    </source>
</evidence>
<proteinExistence type="predicted"/>
<gene>
    <name evidence="1" type="ORF">GLOINDRAFT_24933</name>
</gene>
<sequence>MTNQYSNDDLVIKEKLFLKPPRQDPISTFESTLKVRQGEPLIDTELLQFNQL</sequence>
<dbReference type="AlphaFoldDB" id="U9U443"/>
<protein>
    <submittedName>
        <fullName evidence="1">Uncharacterized protein</fullName>
    </submittedName>
</protein>
<reference evidence="1" key="1">
    <citation type="submission" date="2013-07" db="EMBL/GenBank/DDBJ databases">
        <title>The genome of an arbuscular mycorrhizal fungus provides insights into the evolution of the oldest plant symbiosis.</title>
        <authorList>
            <consortium name="DOE Joint Genome Institute"/>
            <person name="Tisserant E."/>
            <person name="Malbreil M."/>
            <person name="Kuo A."/>
            <person name="Kohler A."/>
            <person name="Symeonidi A."/>
            <person name="Balestrini R."/>
            <person name="Charron P."/>
            <person name="Duensing N."/>
            <person name="Frei-dit-Frey N."/>
            <person name="Gianinazzi-Pearson V."/>
            <person name="Gilbert B."/>
            <person name="Handa Y."/>
            <person name="Hijri M."/>
            <person name="Kaul R."/>
            <person name="Kawaguchi M."/>
            <person name="Krajinski F."/>
            <person name="Lammers P."/>
            <person name="Lapierre D."/>
            <person name="Masclaux F.G."/>
            <person name="Murat C."/>
            <person name="Morin E."/>
            <person name="Ndikumana S."/>
            <person name="Pagni M."/>
            <person name="Petitpierre D."/>
            <person name="Requena N."/>
            <person name="Rosikiewicz P."/>
            <person name="Riley R."/>
            <person name="Saito K."/>
            <person name="San Clemente H."/>
            <person name="Shapiro H."/>
            <person name="van Tuinen D."/>
            <person name="Becard G."/>
            <person name="Bonfante P."/>
            <person name="Paszkowski U."/>
            <person name="Shachar-Hill Y."/>
            <person name="Young J.P."/>
            <person name="Sanders I.R."/>
            <person name="Henrissat B."/>
            <person name="Rensing S.A."/>
            <person name="Grigoriev I.V."/>
            <person name="Corradi N."/>
            <person name="Roux C."/>
            <person name="Martin F."/>
        </authorList>
    </citation>
    <scope>NUCLEOTIDE SEQUENCE</scope>
    <source>
        <strain evidence="1">DAOM 197198</strain>
    </source>
</reference>
<dbReference type="EMBL" id="KI282886">
    <property type="protein sequence ID" value="ESA14457.1"/>
    <property type="molecule type" value="Genomic_DNA"/>
</dbReference>
<dbReference type="HOGENOM" id="CLU_3088403_0_0_1"/>
<organism evidence="1">
    <name type="scientific">Rhizophagus irregularis (strain DAOM 181602 / DAOM 197198 / MUCL 43194)</name>
    <name type="common">Arbuscular mycorrhizal fungus</name>
    <name type="synonym">Glomus intraradices</name>
    <dbReference type="NCBI Taxonomy" id="747089"/>
    <lineage>
        <taxon>Eukaryota</taxon>
        <taxon>Fungi</taxon>
        <taxon>Fungi incertae sedis</taxon>
        <taxon>Mucoromycota</taxon>
        <taxon>Glomeromycotina</taxon>
        <taxon>Glomeromycetes</taxon>
        <taxon>Glomerales</taxon>
        <taxon>Glomeraceae</taxon>
        <taxon>Rhizophagus</taxon>
    </lineage>
</organism>
<accession>U9U443</accession>